<protein>
    <recommendedName>
        <fullName evidence="1">Nucleotide-diphospho-sugar transferase domain-containing protein</fullName>
    </recommendedName>
</protein>
<organism evidence="2 3">
    <name type="scientific">Desulfomicrobium macestii</name>
    <dbReference type="NCBI Taxonomy" id="90731"/>
    <lineage>
        <taxon>Bacteria</taxon>
        <taxon>Pseudomonadati</taxon>
        <taxon>Thermodesulfobacteriota</taxon>
        <taxon>Desulfovibrionia</taxon>
        <taxon>Desulfovibrionales</taxon>
        <taxon>Desulfomicrobiaceae</taxon>
        <taxon>Desulfomicrobium</taxon>
    </lineage>
</organism>
<proteinExistence type="predicted"/>
<evidence type="ECO:0000313" key="3">
    <source>
        <dbReference type="Proteomes" id="UP000639010"/>
    </source>
</evidence>
<dbReference type="EMBL" id="JADBGG010000025">
    <property type="protein sequence ID" value="MBE1426361.1"/>
    <property type="molecule type" value="Genomic_DNA"/>
</dbReference>
<dbReference type="Pfam" id="PF03407">
    <property type="entry name" value="Nucleotid_trans"/>
    <property type="match status" value="1"/>
</dbReference>
<gene>
    <name evidence="2" type="ORF">H4684_003026</name>
</gene>
<accession>A0ABR9H6N9</accession>
<dbReference type="SUPFAM" id="SSF53448">
    <property type="entry name" value="Nucleotide-diphospho-sugar transferases"/>
    <property type="match status" value="1"/>
</dbReference>
<reference evidence="2 3" key="1">
    <citation type="submission" date="2020-10" db="EMBL/GenBank/DDBJ databases">
        <title>Genomic Encyclopedia of Type Strains, Phase IV (KMG-IV): sequencing the most valuable type-strain genomes for metagenomic binning, comparative biology and taxonomic classification.</title>
        <authorList>
            <person name="Goeker M."/>
        </authorList>
    </citation>
    <scope>NUCLEOTIDE SEQUENCE [LARGE SCALE GENOMIC DNA]</scope>
    <source>
        <strain evidence="2 3">DSM 4194</strain>
    </source>
</reference>
<comment type="caution">
    <text evidence="2">The sequence shown here is derived from an EMBL/GenBank/DDBJ whole genome shotgun (WGS) entry which is preliminary data.</text>
</comment>
<feature type="domain" description="Nucleotide-diphospho-sugar transferase" evidence="1">
    <location>
        <begin position="81"/>
        <end position="190"/>
    </location>
</feature>
<evidence type="ECO:0000313" key="2">
    <source>
        <dbReference type="EMBL" id="MBE1426361.1"/>
    </source>
</evidence>
<name>A0ABR9H6N9_9BACT</name>
<sequence length="275" mass="32374">MDYDIVTSADEGYAHFIKNLAANCLQIFNKKLIVYDLGLLEETKKTIEADYIEFKTSEEYKAINSKNSIRATHKPRCILDYFHRAQGKFLFLDADCLFVRRPNFPDADVCLTFRIYSEQTKSDFAKNGIINSGVIFIDPTSAHKNDTELLLKEWISRCEINQDSTDQKTLSDILLSLKEKKHPDAICYYNESSIKLLRSELYNDVKRKTGDILHFKAASRRKEKMQEYVFFCKMTKFIFLIHAYLGINKTLLFLKRKINPGRYERRYVQEMRNYE</sequence>
<dbReference type="RefSeq" id="WP_192624364.1">
    <property type="nucleotide sequence ID" value="NZ_JADBGG010000025.1"/>
</dbReference>
<keyword evidence="3" id="KW-1185">Reference proteome</keyword>
<evidence type="ECO:0000259" key="1">
    <source>
        <dbReference type="Pfam" id="PF03407"/>
    </source>
</evidence>
<dbReference type="InterPro" id="IPR029044">
    <property type="entry name" value="Nucleotide-diphossugar_trans"/>
</dbReference>
<dbReference type="InterPro" id="IPR005069">
    <property type="entry name" value="Nucl-diP-sugar_transferase"/>
</dbReference>
<dbReference type="Proteomes" id="UP000639010">
    <property type="component" value="Unassembled WGS sequence"/>
</dbReference>
<dbReference type="Gene3D" id="3.90.550.10">
    <property type="entry name" value="Spore Coat Polysaccharide Biosynthesis Protein SpsA, Chain A"/>
    <property type="match status" value="1"/>
</dbReference>